<evidence type="ECO:0000256" key="17">
    <source>
        <dbReference type="ARBA" id="ARBA00048506"/>
    </source>
</evidence>
<evidence type="ECO:0000256" key="12">
    <source>
        <dbReference type="ARBA" id="ARBA00023315"/>
    </source>
</evidence>
<dbReference type="GO" id="GO:0005829">
    <property type="term" value="C:cytosol"/>
    <property type="evidence" value="ECO:0007669"/>
    <property type="project" value="TreeGrafter"/>
</dbReference>
<dbReference type="InterPro" id="IPR014030">
    <property type="entry name" value="Ketoacyl_synth_N"/>
</dbReference>
<evidence type="ECO:0000256" key="5">
    <source>
        <dbReference type="ARBA" id="ARBA00013191"/>
    </source>
</evidence>
<dbReference type="CDD" id="cd00834">
    <property type="entry name" value="KAS_I_II"/>
    <property type="match status" value="1"/>
</dbReference>
<evidence type="ECO:0000256" key="14">
    <source>
        <dbReference type="ARBA" id="ARBA00041620"/>
    </source>
</evidence>
<dbReference type="PROSITE" id="PS00606">
    <property type="entry name" value="KS3_1"/>
    <property type="match status" value="1"/>
</dbReference>
<comment type="subcellular location">
    <subcellularLocation>
        <location evidence="1">Cytoplasm</location>
    </subcellularLocation>
</comment>
<dbReference type="NCBIfam" id="NF005935">
    <property type="entry name" value="PRK07967.1"/>
    <property type="match status" value="1"/>
</dbReference>
<evidence type="ECO:0000256" key="6">
    <source>
        <dbReference type="ARBA" id="ARBA00022490"/>
    </source>
</evidence>
<keyword evidence="6" id="KW-0963">Cytoplasm</keyword>
<dbReference type="NCBIfam" id="NF005589">
    <property type="entry name" value="PRK07314.1"/>
    <property type="match status" value="1"/>
</dbReference>
<dbReference type="PANTHER" id="PTHR11712">
    <property type="entry name" value="POLYKETIDE SYNTHASE-RELATED"/>
    <property type="match status" value="1"/>
</dbReference>
<dbReference type="PANTHER" id="PTHR11712:SF306">
    <property type="entry name" value="3-OXOACYL-[ACYL-CARRIER-PROTEIN] SYNTHASE 1"/>
    <property type="match status" value="1"/>
</dbReference>
<dbReference type="Pfam" id="PF02801">
    <property type="entry name" value="Ketoacyl-synt_C"/>
    <property type="match status" value="1"/>
</dbReference>
<evidence type="ECO:0000256" key="2">
    <source>
        <dbReference type="ARBA" id="ARBA00005194"/>
    </source>
</evidence>
<evidence type="ECO:0000256" key="7">
    <source>
        <dbReference type="ARBA" id="ARBA00022516"/>
    </source>
</evidence>
<gene>
    <name evidence="20" type="primary">fabB</name>
    <name evidence="20" type="ORF">RSP_3177</name>
</gene>
<dbReference type="InterPro" id="IPR018201">
    <property type="entry name" value="Ketoacyl_synth_AS"/>
</dbReference>
<dbReference type="FunFam" id="3.40.47.10:FF:000006">
    <property type="entry name" value="3-oxoacyl-[acyl-carrier-protein] synthase I"/>
    <property type="match status" value="1"/>
</dbReference>
<name>Q3IXE2_CERS4</name>
<organism evidence="20 21">
    <name type="scientific">Cereibacter sphaeroides (strain ATCC 17023 / DSM 158 / JCM 6121 / CCUG 31486 / LMG 2827 / NBRC 12203 / NCIMB 8253 / ATH 2.4.1.)</name>
    <name type="common">Rhodobacter sphaeroides</name>
    <dbReference type="NCBI Taxonomy" id="272943"/>
    <lineage>
        <taxon>Bacteria</taxon>
        <taxon>Pseudomonadati</taxon>
        <taxon>Pseudomonadota</taxon>
        <taxon>Alphaproteobacteria</taxon>
        <taxon>Rhodobacterales</taxon>
        <taxon>Paracoccaceae</taxon>
        <taxon>Cereibacter</taxon>
    </lineage>
</organism>
<comment type="catalytic activity">
    <reaction evidence="17">
        <text>a fatty acyl-[ACP] + malonyl-[ACP] + H(+) = a 3-oxoacyl-[ACP] + holo-[ACP] + CO2</text>
        <dbReference type="Rhea" id="RHEA:22836"/>
        <dbReference type="Rhea" id="RHEA-COMP:9623"/>
        <dbReference type="Rhea" id="RHEA-COMP:9685"/>
        <dbReference type="Rhea" id="RHEA-COMP:9916"/>
        <dbReference type="Rhea" id="RHEA-COMP:14125"/>
        <dbReference type="ChEBI" id="CHEBI:15378"/>
        <dbReference type="ChEBI" id="CHEBI:16526"/>
        <dbReference type="ChEBI" id="CHEBI:64479"/>
        <dbReference type="ChEBI" id="CHEBI:78449"/>
        <dbReference type="ChEBI" id="CHEBI:78776"/>
        <dbReference type="ChEBI" id="CHEBI:138651"/>
        <dbReference type="EC" id="2.3.1.41"/>
    </reaction>
    <physiologicalReaction direction="left-to-right" evidence="17">
        <dbReference type="Rhea" id="RHEA:22837"/>
    </physiologicalReaction>
</comment>
<keyword evidence="10" id="KW-0443">Lipid metabolism</keyword>
<dbReference type="InterPro" id="IPR000794">
    <property type="entry name" value="Beta-ketoacyl_synthase"/>
</dbReference>
<feature type="domain" description="Ketosynthase family 3 (KS3)" evidence="19">
    <location>
        <begin position="1"/>
        <end position="406"/>
    </location>
</feature>
<evidence type="ECO:0000256" key="13">
    <source>
        <dbReference type="ARBA" id="ARBA00039450"/>
    </source>
</evidence>
<dbReference type="PhylomeDB" id="Q3IXE2"/>
<dbReference type="InterPro" id="IPR020841">
    <property type="entry name" value="PKS_Beta-ketoAc_synthase_dom"/>
</dbReference>
<evidence type="ECO:0000256" key="3">
    <source>
        <dbReference type="ARBA" id="ARBA00008467"/>
    </source>
</evidence>
<dbReference type="RefSeq" id="WP_011339105.1">
    <property type="nucleotide sequence ID" value="NC_007494.2"/>
</dbReference>
<evidence type="ECO:0000313" key="21">
    <source>
        <dbReference type="Proteomes" id="UP000002703"/>
    </source>
</evidence>
<comment type="catalytic activity">
    <reaction evidence="16">
        <text>(3Z)-decenoyl-[ACP] + malonyl-[ACP] + H(+) = 3-oxo-(5Z)-dodecenoyl-[ACP] + holo-[ACP] + CO2</text>
        <dbReference type="Rhea" id="RHEA:54940"/>
        <dbReference type="Rhea" id="RHEA-COMP:9623"/>
        <dbReference type="Rhea" id="RHEA-COMP:9685"/>
        <dbReference type="Rhea" id="RHEA-COMP:9927"/>
        <dbReference type="Rhea" id="RHEA-COMP:14042"/>
        <dbReference type="ChEBI" id="CHEBI:15378"/>
        <dbReference type="ChEBI" id="CHEBI:16526"/>
        <dbReference type="ChEBI" id="CHEBI:64479"/>
        <dbReference type="ChEBI" id="CHEBI:78449"/>
        <dbReference type="ChEBI" id="CHEBI:78798"/>
        <dbReference type="ChEBI" id="CHEBI:138410"/>
    </reaction>
    <physiologicalReaction direction="left-to-right" evidence="16">
        <dbReference type="Rhea" id="RHEA:54941"/>
    </physiologicalReaction>
</comment>
<dbReference type="PATRIC" id="fig|272943.9.peg.3606"/>
<dbReference type="Proteomes" id="UP000002703">
    <property type="component" value="Chromosome 2"/>
</dbReference>
<dbReference type="Pfam" id="PF00109">
    <property type="entry name" value="ketoacyl-synt"/>
    <property type="match status" value="1"/>
</dbReference>
<keyword evidence="12 20" id="KW-0012">Acyltransferase</keyword>
<dbReference type="SMART" id="SM00825">
    <property type="entry name" value="PKS_KS"/>
    <property type="match status" value="1"/>
</dbReference>
<dbReference type="EMBL" id="CP000144">
    <property type="protein sequence ID" value="ABA80792.1"/>
    <property type="molecule type" value="Genomic_DNA"/>
</dbReference>
<dbReference type="InterPro" id="IPR016039">
    <property type="entry name" value="Thiolase-like"/>
</dbReference>
<evidence type="ECO:0000259" key="19">
    <source>
        <dbReference type="PROSITE" id="PS52004"/>
    </source>
</evidence>
<evidence type="ECO:0000256" key="10">
    <source>
        <dbReference type="ARBA" id="ARBA00023098"/>
    </source>
</evidence>
<dbReference type="GeneID" id="3721468"/>
<evidence type="ECO:0000256" key="15">
    <source>
        <dbReference type="ARBA" id="ARBA00042143"/>
    </source>
</evidence>
<proteinExistence type="inferred from homology"/>
<evidence type="ECO:0000256" key="8">
    <source>
        <dbReference type="ARBA" id="ARBA00022679"/>
    </source>
</evidence>
<evidence type="ECO:0000256" key="18">
    <source>
        <dbReference type="RuleBase" id="RU003694"/>
    </source>
</evidence>
<accession>Q3IXE2</accession>
<dbReference type="EC" id="2.3.1.41" evidence="5"/>
<reference evidence="21" key="1">
    <citation type="submission" date="2005-09" db="EMBL/GenBank/DDBJ databases">
        <title>Complete sequence of chromosome 2 of Rhodobacter sphaeroides 2.4.1.</title>
        <authorList>
            <person name="Copeland A."/>
            <person name="Lucas S."/>
            <person name="Lapidus A."/>
            <person name="Barry K."/>
            <person name="Detter J.C."/>
            <person name="Glavina T."/>
            <person name="Hammon N."/>
            <person name="Israni S."/>
            <person name="Pitluck S."/>
            <person name="Richardson P."/>
            <person name="Mackenzie C."/>
            <person name="Choudhary M."/>
            <person name="Larimer F."/>
            <person name="Hauser L.J."/>
            <person name="Land M."/>
            <person name="Donohue T.J."/>
            <person name="Kaplan S."/>
        </authorList>
    </citation>
    <scope>NUCLEOTIDE SEQUENCE [LARGE SCALE GENOMIC DNA]</scope>
    <source>
        <strain evidence="21">ATCC 17023 / DSM 158 / JCM 6121 / CCUG 31486 / LMG 2827 / NBRC 12203 / NCIMB 8253 / ATH 2.4.1.</strain>
    </source>
</reference>
<sequence length="409" mass="43042">MRRVVITGIGIVSPIGNNAAEVEASLRAGRSGISFSEDYAHHGFRSQIHGMPDLVLEDHVDKRDLRFMGAGAAYNFIAMEQAIKDSGLEATEVSNPRTGLVMGSGGPSTSNFFQAHKIVIEKGSPKRMGPFMVTRCMSSTNSACLATPFKIKGVNYSITSACSTSAHCIGNGTELIQMGKQDIVFAGGGEELDWTLSCLFDAMGAMSSKYNDAPETASRPFDATRDGFVIAGGGGVVVLEELEHALARGAKIYAEVTGYGATSDGADMVAPSGEGGERSMRLALGTLPEGRRVDYINAHGTSTPAGDVTEVRAIRRIFGEGKVPPISSTKSLTGHSLGATGVHEAIYSILMMQGDFIAASANVTQLDPEIQPDEIATTLREGVEIDSVLSNSFGFGGTNASLLLSKFNN</sequence>
<evidence type="ECO:0000256" key="9">
    <source>
        <dbReference type="ARBA" id="ARBA00022832"/>
    </source>
</evidence>
<dbReference type="InterPro" id="IPR014031">
    <property type="entry name" value="Ketoacyl_synth_C"/>
</dbReference>
<dbReference type="STRING" id="272943.RSP_3177"/>
<evidence type="ECO:0000256" key="1">
    <source>
        <dbReference type="ARBA" id="ARBA00004496"/>
    </source>
</evidence>
<keyword evidence="7" id="KW-0444">Lipid biosynthesis</keyword>
<dbReference type="SMR" id="Q3IXE2"/>
<dbReference type="GO" id="GO:0004315">
    <property type="term" value="F:3-oxoacyl-[acyl-carrier-protein] synthase activity"/>
    <property type="evidence" value="ECO:0007669"/>
    <property type="project" value="UniProtKB-EC"/>
</dbReference>
<dbReference type="AlphaFoldDB" id="Q3IXE2"/>
<dbReference type="PROSITE" id="PS52004">
    <property type="entry name" value="KS3_2"/>
    <property type="match status" value="1"/>
</dbReference>
<dbReference type="eggNOG" id="COG0304">
    <property type="taxonomic scope" value="Bacteria"/>
</dbReference>
<evidence type="ECO:0000256" key="16">
    <source>
        <dbReference type="ARBA" id="ARBA00048121"/>
    </source>
</evidence>
<comment type="pathway">
    <text evidence="2">Lipid metabolism; fatty acid biosynthesis.</text>
</comment>
<keyword evidence="8 18" id="KW-0808">Transferase</keyword>
<evidence type="ECO:0000313" key="20">
    <source>
        <dbReference type="EMBL" id="ABA80792.1"/>
    </source>
</evidence>
<evidence type="ECO:0000256" key="11">
    <source>
        <dbReference type="ARBA" id="ARBA00023160"/>
    </source>
</evidence>
<dbReference type="KEGG" id="rsp:RSP_3177"/>
<evidence type="ECO:0000256" key="4">
    <source>
        <dbReference type="ARBA" id="ARBA00011738"/>
    </source>
</evidence>
<keyword evidence="11" id="KW-0275">Fatty acid biosynthesis</keyword>
<dbReference type="GO" id="GO:0006633">
    <property type="term" value="P:fatty acid biosynthetic process"/>
    <property type="evidence" value="ECO:0007669"/>
    <property type="project" value="UniProtKB-KW"/>
</dbReference>
<comment type="subunit">
    <text evidence="4">Homodimer.</text>
</comment>
<comment type="similarity">
    <text evidence="3 18">Belongs to the thiolase-like superfamily. Beta-ketoacyl-ACP synthases family.</text>
</comment>
<dbReference type="OrthoDB" id="9808669at2"/>
<keyword evidence="9" id="KW-0276">Fatty acid metabolism</keyword>
<dbReference type="EnsemblBacteria" id="ABA80792">
    <property type="protein sequence ID" value="ABA80792"/>
    <property type="gene ID" value="RSP_3177"/>
</dbReference>
<dbReference type="Gene3D" id="3.40.47.10">
    <property type="match status" value="2"/>
</dbReference>
<protein>
    <recommendedName>
        <fullName evidence="13">3-oxoacyl-[acyl-carrier-protein] synthase 1</fullName>
        <ecNumber evidence="5">2.3.1.41</ecNumber>
    </recommendedName>
    <alternativeName>
        <fullName evidence="14">3-oxoacyl-[acyl-carrier-protein] synthase I</fullName>
    </alternativeName>
    <alternativeName>
        <fullName evidence="15">Beta-ketoacyl-ACP synthase I</fullName>
    </alternativeName>
</protein>
<keyword evidence="21" id="KW-1185">Reference proteome</keyword>
<dbReference type="SUPFAM" id="SSF53901">
    <property type="entry name" value="Thiolase-like"/>
    <property type="match status" value="2"/>
</dbReference>